<reference evidence="1 2" key="1">
    <citation type="submission" date="2019-02" db="EMBL/GenBank/DDBJ databases">
        <authorList>
            <person name="Li S.-H."/>
        </authorList>
    </citation>
    <scope>NUCLEOTIDE SEQUENCE [LARGE SCALE GENOMIC DNA]</scope>
    <source>
        <strain evidence="1 2">IMCC14385</strain>
    </source>
</reference>
<dbReference type="InterPro" id="IPR023614">
    <property type="entry name" value="Porin_dom_sf"/>
</dbReference>
<gene>
    <name evidence="1" type="ORF">EY643_07950</name>
</gene>
<keyword evidence="2" id="KW-1185">Reference proteome</keyword>
<dbReference type="AlphaFoldDB" id="A0A5P9NPU9"/>
<dbReference type="Gene3D" id="2.40.160.10">
    <property type="entry name" value="Porin"/>
    <property type="match status" value="1"/>
</dbReference>
<evidence type="ECO:0000313" key="2">
    <source>
        <dbReference type="Proteomes" id="UP000326287"/>
    </source>
</evidence>
<evidence type="ECO:0000313" key="1">
    <source>
        <dbReference type="EMBL" id="QFU77817.1"/>
    </source>
</evidence>
<dbReference type="Proteomes" id="UP000326287">
    <property type="component" value="Chromosome"/>
</dbReference>
<protein>
    <recommendedName>
        <fullName evidence="3">Porin</fullName>
    </recommendedName>
</protein>
<proteinExistence type="predicted"/>
<organism evidence="1 2">
    <name type="scientific">Halioglobus maricola</name>
    <dbReference type="NCBI Taxonomy" id="2601894"/>
    <lineage>
        <taxon>Bacteria</taxon>
        <taxon>Pseudomonadati</taxon>
        <taxon>Pseudomonadota</taxon>
        <taxon>Gammaproteobacteria</taxon>
        <taxon>Cellvibrionales</taxon>
        <taxon>Halieaceae</taxon>
        <taxon>Halioglobus</taxon>
    </lineage>
</organism>
<dbReference type="KEGG" id="halc:EY643_07950"/>
<dbReference type="EMBL" id="CP036422">
    <property type="protein sequence ID" value="QFU77817.1"/>
    <property type="molecule type" value="Genomic_DNA"/>
</dbReference>
<name>A0A5P9NPU9_9GAMM</name>
<accession>A0A5P9NPU9</accession>
<dbReference type="OrthoDB" id="9760167at2"/>
<evidence type="ECO:0008006" key="3">
    <source>
        <dbReference type="Google" id="ProtNLM"/>
    </source>
</evidence>
<sequence length="378" mass="43377">MNFSAWSYVRYLNQRGLNDEYTDSFGREFDIDKRNDFQVSKVNLTFSGWLFDPAFRWMFYTWTSNTSQGESAQVVVAGNMKYQFNDYVDVGLGIDALPGTRSMSGTFPRFHKVDSRAMADEFFRPSYTTGIWSAGKITDRSQYKLMLGNNLSQLGVNANRLDDELNTWSGRVDWMPTTGEFGPQRGFDDWEMHEDVATLFGIAATRSKEDRQSQPGEEDINNSQIRLSDGTRIFEPGAFNTNGRINRATYEMLAMDAGMKYKGFSLMGEYYWRWVSDFEIDGDIPVDELYDHGFQIQTSYMFMPKYLQGYVAGSKIYGEYGDPWDTAVGINWFPLRERLFRVNSELVYMKDSAVGYSSIPYAVGGDGVAFHTNVEMKF</sequence>